<feature type="coiled-coil region" evidence="1">
    <location>
        <begin position="447"/>
        <end position="474"/>
    </location>
</feature>
<feature type="coiled-coil region" evidence="1">
    <location>
        <begin position="358"/>
        <end position="406"/>
    </location>
</feature>
<sequence length="645" mass="74104">MQINKVILYSLKGEKRILPFNLGKVNIITGESKSGKSALIEIVNYCLASSGCDIPEGIIRDTVSYFSVIVTFEDNESVFIARENPNIKGIIASTTVQLIRNIGDTIPEFDDINSNLNIDTLKEFLTRKIGISENLHIPDSLTREPLKANFKHSRFYSYQPQYLVADPHQLFYNQNKEFVPQSIKDTLPYFLGAVNEDSLLIESEITQLKKQLNRLNREQREAEKIKSEGISQAYSLIEEAKEIGILEKTVSPNSQFEAYQYLEQVSKWEYQPLEVKGENSALKELVDRRSELKIELGKISDNRKAATDYLKNSFGYSTEAKQQEIRLESIKLYSENTEFNPNACPLCDSTLDIAIPTIANINQSLDNIKNDLKFTKAESPRIQAYIESVEGSYHEIESELKKIEKSITALYVEDEKARTLRDLNIRRGKVIGRISLFLESIDTDIETENIVSKIDNLKFRIKELENKVDSDNEKEKLLSILNKINLQMSKWVENLDVEYQDSPIRFDLGRLTMFIDTETKPIALPQIGSGANWVAYHLLITLALHQHFIQNNRPIPRFIIFDQPTQVYYPPEKTDDLVEISADELAVNKMFDFIFDVVESLTPNFQVIITDHAYLNSDRFKDAVTEIWRDGLKLIPDDWEKINEI</sequence>
<dbReference type="InterPro" id="IPR022205">
    <property type="entry name" value="DUF3732"/>
</dbReference>
<dbReference type="InterPro" id="IPR038729">
    <property type="entry name" value="Rad50/SbcC_AAA"/>
</dbReference>
<comment type="caution">
    <text evidence="3">The sequence shown here is derived from an EMBL/GenBank/DDBJ whole genome shotgun (WGS) entry which is preliminary data.</text>
</comment>
<dbReference type="InterPro" id="IPR027417">
    <property type="entry name" value="P-loop_NTPase"/>
</dbReference>
<evidence type="ECO:0000256" key="1">
    <source>
        <dbReference type="SAM" id="Coils"/>
    </source>
</evidence>
<protein>
    <recommendedName>
        <fullName evidence="2">Rad50/SbcC-type AAA domain-containing protein</fullName>
    </recommendedName>
</protein>
<organism evidence="3">
    <name type="scientific">bioreactor metagenome</name>
    <dbReference type="NCBI Taxonomy" id="1076179"/>
    <lineage>
        <taxon>unclassified sequences</taxon>
        <taxon>metagenomes</taxon>
        <taxon>ecological metagenomes</taxon>
    </lineage>
</organism>
<dbReference type="Pfam" id="PF13476">
    <property type="entry name" value="AAA_23"/>
    <property type="match status" value="1"/>
</dbReference>
<dbReference type="Gene3D" id="3.40.50.300">
    <property type="entry name" value="P-loop containing nucleotide triphosphate hydrolases"/>
    <property type="match status" value="1"/>
</dbReference>
<keyword evidence="1" id="KW-0175">Coiled coil</keyword>
<dbReference type="Pfam" id="PF12532">
    <property type="entry name" value="DUF3732"/>
    <property type="match status" value="1"/>
</dbReference>
<accession>A0A644SNI1</accession>
<feature type="coiled-coil region" evidence="1">
    <location>
        <begin position="198"/>
        <end position="228"/>
    </location>
</feature>
<feature type="domain" description="Rad50/SbcC-type AAA" evidence="2">
    <location>
        <begin position="24"/>
        <end position="231"/>
    </location>
</feature>
<name>A0A644SNI1_9ZZZZ</name>
<gene>
    <name evidence="3" type="ORF">SDC9_00649</name>
</gene>
<evidence type="ECO:0000313" key="3">
    <source>
        <dbReference type="EMBL" id="MPL55182.1"/>
    </source>
</evidence>
<reference evidence="3" key="1">
    <citation type="submission" date="2019-08" db="EMBL/GenBank/DDBJ databases">
        <authorList>
            <person name="Kucharzyk K."/>
            <person name="Murdoch R.W."/>
            <person name="Higgins S."/>
            <person name="Loffler F."/>
        </authorList>
    </citation>
    <scope>NUCLEOTIDE SEQUENCE</scope>
</reference>
<dbReference type="AlphaFoldDB" id="A0A644SNI1"/>
<dbReference type="GO" id="GO:0006302">
    <property type="term" value="P:double-strand break repair"/>
    <property type="evidence" value="ECO:0007669"/>
    <property type="project" value="InterPro"/>
</dbReference>
<dbReference type="SUPFAM" id="SSF52540">
    <property type="entry name" value="P-loop containing nucleoside triphosphate hydrolases"/>
    <property type="match status" value="1"/>
</dbReference>
<dbReference type="GO" id="GO:0016887">
    <property type="term" value="F:ATP hydrolysis activity"/>
    <property type="evidence" value="ECO:0007669"/>
    <property type="project" value="InterPro"/>
</dbReference>
<proteinExistence type="predicted"/>
<dbReference type="EMBL" id="VSSQ01000001">
    <property type="protein sequence ID" value="MPL55182.1"/>
    <property type="molecule type" value="Genomic_DNA"/>
</dbReference>
<evidence type="ECO:0000259" key="2">
    <source>
        <dbReference type="Pfam" id="PF13476"/>
    </source>
</evidence>